<feature type="compositionally biased region" description="Basic residues" evidence="1">
    <location>
        <begin position="1"/>
        <end position="12"/>
    </location>
</feature>
<dbReference type="PaxDb" id="65489-OBART08G06170.1"/>
<evidence type="ECO:0000313" key="2">
    <source>
        <dbReference type="EnsemblPlants" id="OBART08G06170.1"/>
    </source>
</evidence>
<name>A0A0D3GXG9_9ORYZ</name>
<dbReference type="EnsemblPlants" id="OBART08G06170.1">
    <property type="protein sequence ID" value="OBART08G06170.1"/>
    <property type="gene ID" value="OBART08G06170"/>
</dbReference>
<dbReference type="AlphaFoldDB" id="A0A0D3GXG9"/>
<feature type="region of interest" description="Disordered" evidence="1">
    <location>
        <begin position="1"/>
        <end position="108"/>
    </location>
</feature>
<dbReference type="HOGENOM" id="CLU_2201335_0_0_1"/>
<protein>
    <submittedName>
        <fullName evidence="2">Uncharacterized protein</fullName>
    </submittedName>
</protein>
<dbReference type="Gramene" id="OBART08G06170.1">
    <property type="protein sequence ID" value="OBART08G06170.1"/>
    <property type="gene ID" value="OBART08G06170"/>
</dbReference>
<organism evidence="2">
    <name type="scientific">Oryza barthii</name>
    <dbReference type="NCBI Taxonomy" id="65489"/>
    <lineage>
        <taxon>Eukaryota</taxon>
        <taxon>Viridiplantae</taxon>
        <taxon>Streptophyta</taxon>
        <taxon>Embryophyta</taxon>
        <taxon>Tracheophyta</taxon>
        <taxon>Spermatophyta</taxon>
        <taxon>Magnoliopsida</taxon>
        <taxon>Liliopsida</taxon>
        <taxon>Poales</taxon>
        <taxon>Poaceae</taxon>
        <taxon>BOP clade</taxon>
        <taxon>Oryzoideae</taxon>
        <taxon>Oryzeae</taxon>
        <taxon>Oryzinae</taxon>
        <taxon>Oryza</taxon>
    </lineage>
</organism>
<proteinExistence type="predicted"/>
<accession>A0A0D3GXG9</accession>
<evidence type="ECO:0000313" key="3">
    <source>
        <dbReference type="Proteomes" id="UP000026960"/>
    </source>
</evidence>
<reference evidence="2" key="2">
    <citation type="submission" date="2015-03" db="UniProtKB">
        <authorList>
            <consortium name="EnsemblPlants"/>
        </authorList>
    </citation>
    <scope>IDENTIFICATION</scope>
</reference>
<sequence length="108" mass="12167">MDAVRRMRRGLRCMKQIQPSNQHAVSAAEPGGGDQQPAQRRRERTWLPPNPWGRGRQPWRATRGGGQASRSARRRARRRREQAVSVVEPPGALDATASAISYPHLHSR</sequence>
<reference evidence="2" key="1">
    <citation type="journal article" date="2009" name="Rice">
        <title>De Novo Next Generation Sequencing of Plant Genomes.</title>
        <authorList>
            <person name="Rounsley S."/>
            <person name="Marri P.R."/>
            <person name="Yu Y."/>
            <person name="He R."/>
            <person name="Sisneros N."/>
            <person name="Goicoechea J.L."/>
            <person name="Lee S.J."/>
            <person name="Angelova A."/>
            <person name="Kudrna D."/>
            <person name="Luo M."/>
            <person name="Affourtit J."/>
            <person name="Desany B."/>
            <person name="Knight J."/>
            <person name="Niazi F."/>
            <person name="Egholm M."/>
            <person name="Wing R.A."/>
        </authorList>
    </citation>
    <scope>NUCLEOTIDE SEQUENCE [LARGE SCALE GENOMIC DNA]</scope>
    <source>
        <strain evidence="2">cv. IRGC 105608</strain>
    </source>
</reference>
<keyword evidence="3" id="KW-1185">Reference proteome</keyword>
<dbReference type="Proteomes" id="UP000026960">
    <property type="component" value="Chromosome 8"/>
</dbReference>
<feature type="compositionally biased region" description="Basic residues" evidence="1">
    <location>
        <begin position="71"/>
        <end position="80"/>
    </location>
</feature>
<evidence type="ECO:0000256" key="1">
    <source>
        <dbReference type="SAM" id="MobiDB-lite"/>
    </source>
</evidence>